<evidence type="ECO:0000313" key="1">
    <source>
        <dbReference type="EMBL" id="SNZ12344.1"/>
    </source>
</evidence>
<dbReference type="RefSeq" id="WP_097008590.1">
    <property type="nucleotide sequence ID" value="NZ_OBEJ01000002.1"/>
</dbReference>
<proteinExistence type="predicted"/>
<reference evidence="1 2" key="1">
    <citation type="submission" date="2017-09" db="EMBL/GenBank/DDBJ databases">
        <authorList>
            <person name="Ehlers B."/>
            <person name="Leendertz F.H."/>
        </authorList>
    </citation>
    <scope>NUCLEOTIDE SEQUENCE [LARGE SCALE GENOMIC DNA]</scope>
    <source>
        <strain evidence="1 2">DSM 27208</strain>
    </source>
</reference>
<organism evidence="1 2">
    <name type="scientific">Natronoarchaeum philippinense</name>
    <dbReference type="NCBI Taxonomy" id="558529"/>
    <lineage>
        <taxon>Archaea</taxon>
        <taxon>Methanobacteriati</taxon>
        <taxon>Methanobacteriota</taxon>
        <taxon>Stenosarchaea group</taxon>
        <taxon>Halobacteria</taxon>
        <taxon>Halobacteriales</taxon>
        <taxon>Natronoarchaeaceae</taxon>
    </lineage>
</organism>
<sequence>MADGFESVDEALEALKDGETTASKVREQYGHVDGIERSISVALAKRNQDMTQEVFEDSFSAEFSLDREWPTLTEAREMNWPPNWDAADRLTSVVYGLRQPRETEWIAERADVDVGRAEEVLEGFDWVSSLNDGERWYPCSIEERDEYRDKRWSKR</sequence>
<dbReference type="OrthoDB" id="377953at2157"/>
<accession>A0A285NS46</accession>
<protein>
    <submittedName>
        <fullName evidence="1">Uncharacterized protein</fullName>
    </submittedName>
</protein>
<dbReference type="EMBL" id="OBEJ01000002">
    <property type="protein sequence ID" value="SNZ12344.1"/>
    <property type="molecule type" value="Genomic_DNA"/>
</dbReference>
<name>A0A285NS46_NATPI</name>
<dbReference type="Proteomes" id="UP000219453">
    <property type="component" value="Unassembled WGS sequence"/>
</dbReference>
<dbReference type="AlphaFoldDB" id="A0A285NS46"/>
<evidence type="ECO:0000313" key="2">
    <source>
        <dbReference type="Proteomes" id="UP000219453"/>
    </source>
</evidence>
<gene>
    <name evidence="1" type="ORF">SAMN06269185_1636</name>
</gene>
<keyword evidence="2" id="KW-1185">Reference proteome</keyword>